<comment type="subcellular location">
    <subcellularLocation>
        <location evidence="1">Nucleus</location>
    </subcellularLocation>
</comment>
<evidence type="ECO:0000313" key="4">
    <source>
        <dbReference type="Proteomes" id="UP001219567"/>
    </source>
</evidence>
<dbReference type="GO" id="GO:0003682">
    <property type="term" value="F:chromatin binding"/>
    <property type="evidence" value="ECO:0007669"/>
    <property type="project" value="TreeGrafter"/>
</dbReference>
<dbReference type="InterPro" id="IPR019140">
    <property type="entry name" value="MCM_complex-bd"/>
</dbReference>
<keyword evidence="2" id="KW-0539">Nucleus</keyword>
<proteinExistence type="predicted"/>
<accession>A0AAJ5YVI0</accession>
<name>A0AAJ5YVI0_9BASI</name>
<dbReference type="GO" id="GO:0005634">
    <property type="term" value="C:nucleus"/>
    <property type="evidence" value="ECO:0007669"/>
    <property type="project" value="UniProtKB-SubCell"/>
</dbReference>
<dbReference type="EMBL" id="CP119947">
    <property type="protein sequence ID" value="WFD00532.1"/>
    <property type="molecule type" value="Genomic_DNA"/>
</dbReference>
<dbReference type="PANTHER" id="PTHR13489">
    <property type="entry name" value="MINI-CHROMOSOME MAINTENANCE COMPLEX-BINDING PROTEIN"/>
    <property type="match status" value="1"/>
</dbReference>
<dbReference type="Proteomes" id="UP001219567">
    <property type="component" value="Chromosome 5"/>
</dbReference>
<evidence type="ECO:0000256" key="2">
    <source>
        <dbReference type="ARBA" id="ARBA00023242"/>
    </source>
</evidence>
<gene>
    <name evidence="3" type="ORF">MYAM1_003281</name>
</gene>
<keyword evidence="4" id="KW-1185">Reference proteome</keyword>
<evidence type="ECO:0000313" key="3">
    <source>
        <dbReference type="EMBL" id="WFD00532.1"/>
    </source>
</evidence>
<evidence type="ECO:0000256" key="1">
    <source>
        <dbReference type="ARBA" id="ARBA00004123"/>
    </source>
</evidence>
<reference evidence="3 4" key="1">
    <citation type="submission" date="2023-03" db="EMBL/GenBank/DDBJ databases">
        <title>Mating type loci evolution in Malassezia.</title>
        <authorList>
            <person name="Coelho M.A."/>
        </authorList>
    </citation>
    <scope>NUCLEOTIDE SEQUENCE [LARGE SCALE GENOMIC DNA]</scope>
    <source>
        <strain evidence="3 4">CBS 9725</strain>
    </source>
</reference>
<dbReference type="GO" id="GO:0006261">
    <property type="term" value="P:DNA-templated DNA replication"/>
    <property type="evidence" value="ECO:0007669"/>
    <property type="project" value="TreeGrafter"/>
</dbReference>
<organism evidence="3 4">
    <name type="scientific">Malassezia yamatoensis</name>
    <dbReference type="NCBI Taxonomy" id="253288"/>
    <lineage>
        <taxon>Eukaryota</taxon>
        <taxon>Fungi</taxon>
        <taxon>Dikarya</taxon>
        <taxon>Basidiomycota</taxon>
        <taxon>Ustilaginomycotina</taxon>
        <taxon>Malasseziomycetes</taxon>
        <taxon>Malasseziales</taxon>
        <taxon>Malasseziaceae</taxon>
        <taxon>Malassezia</taxon>
    </lineage>
</organism>
<protein>
    <recommendedName>
        <fullName evidence="5">Mini-chromosome maintenance complex-binding protein</fullName>
    </recommendedName>
</protein>
<sequence length="559" mass="62126">MVPTETEFVCALEKPREVVQEIYARQFDHATQRVDASRVVNAVQTHFQDVFHDWESRARVGTTSLTKIPLLEASNSEQLVKQATSTQGRTNGVLVRWLGCEMYLGTLKSDGQVTCGLYGAESGWNPSAELSTSADLMAERLVVSAESIPGQSSWARLLLESNQQDDMTSALNRLAIDSTHLDCEGEERQSGCDPFKITALLKFADVDHAEQLRTTELVEVIGLLDVCNVPNSDLSLHSDPTNAVPEMTCIHALCFDRTTHTQLLSPRLCNTSLTSPLSHLSLKESRSSLVRYFARFLQGDTLAAEYLLLALIAKMCPIPIRISESQQTHTSISEQLFQAIRCVAPAVVREELSLPTLNDPERSYFVRSTDTGISSAQLQLAPNTCVLVDETCMGEGQLEDMGVRNIRCLANLLENHSLSYQFPFSEMNLDTDQNVIILSTGKTFLPVDIHLPLQAAIEQSPDASTNGDLPGDLNALRNYLLTAKESETSIDQSMSVPIQDYFVDRRRNAPSFAFTELDLQRCINLARIVAKSLGHTQLNMESWLHAVQLEEQRRQRLSP</sequence>
<dbReference type="PANTHER" id="PTHR13489:SF0">
    <property type="entry name" value="MINI-CHROMOSOME MAINTENANCE COMPLEX-BINDING PROTEIN"/>
    <property type="match status" value="1"/>
</dbReference>
<dbReference type="Pfam" id="PF09739">
    <property type="entry name" value="MCM_bind"/>
    <property type="match status" value="1"/>
</dbReference>
<evidence type="ECO:0008006" key="5">
    <source>
        <dbReference type="Google" id="ProtNLM"/>
    </source>
</evidence>
<dbReference type="AlphaFoldDB" id="A0AAJ5YVI0"/>